<name>A0ACB7IUH9_PLECO</name>
<gene>
    <name evidence="1" type="ORF">CCMSSC00406_0005548</name>
</gene>
<accession>A0ACB7IUH9</accession>
<reference evidence="1 2" key="1">
    <citation type="journal article" date="2021" name="Appl. Environ. Microbiol.">
        <title>Genetic linkage and physical mapping for an oyster mushroom Pleurotus cornucopiae and QTL analysis for the trait cap color.</title>
        <authorList>
            <person name="Zhang Y."/>
            <person name="Gao W."/>
            <person name="Sonnenberg A."/>
            <person name="Chen Q."/>
            <person name="Zhang J."/>
            <person name="Huang C."/>
        </authorList>
    </citation>
    <scope>NUCLEOTIDE SEQUENCE [LARGE SCALE GENOMIC DNA]</scope>
    <source>
        <strain evidence="1">CCMSSC00406</strain>
    </source>
</reference>
<organism evidence="1 2">
    <name type="scientific">Pleurotus cornucopiae</name>
    <name type="common">Cornucopia mushroom</name>
    <dbReference type="NCBI Taxonomy" id="5321"/>
    <lineage>
        <taxon>Eukaryota</taxon>
        <taxon>Fungi</taxon>
        <taxon>Dikarya</taxon>
        <taxon>Basidiomycota</taxon>
        <taxon>Agaricomycotina</taxon>
        <taxon>Agaricomycetes</taxon>
        <taxon>Agaricomycetidae</taxon>
        <taxon>Agaricales</taxon>
        <taxon>Pleurotineae</taxon>
        <taxon>Pleurotaceae</taxon>
        <taxon>Pleurotus</taxon>
    </lineage>
</organism>
<dbReference type="EMBL" id="WQMT02000006">
    <property type="protein sequence ID" value="KAG9221635.1"/>
    <property type="molecule type" value="Genomic_DNA"/>
</dbReference>
<protein>
    <submittedName>
        <fullName evidence="1">Uncharacterized protein</fullName>
    </submittedName>
</protein>
<evidence type="ECO:0000313" key="2">
    <source>
        <dbReference type="Proteomes" id="UP000824881"/>
    </source>
</evidence>
<sequence length="971" mass="108242">MSIWAPWASIGRARLRLDHITGALRQYPSFYVHTNAPGWDGIKQHKYPSKKADSAVFEAKLSEYTKLDKASKTVEPPSSTVEVLIQCVRQGEFDTAERIRSELVQMGVEIPLDPIYEKAAAEVLGWPNPANHVEAFSSWLALLPTADASTTHRFPDLEHSLLNSPAPHQLPLIDAFARACYSKGYEGLVRTSVVPTVKSLATPGEYRKFLRETVTLGKKVKRDLIHVGAQSLGRTSQGPPVDLDNVENLDASVSMHTAIAPSLAPSLDPPSTQESNSIFEDLTFEYSADDHGNVLTESTPTDICQALVDLVQSQKYEEADHLLAEMTALGISIPPSFVYEKAAEAVLRSQQTSEERLNQFTKWFSMIPDARVAGRRKFYSMRRFFFLSRVTNLSLIARFGVICASKGFAHDVYWFVFAPLMRYADEQVSAQFLKDFEDAHQAYLVRDSPSDAVAEMRRARRSFRTVAVKGLADSGREVFAVQLLPTEEAIASGDALPLPVQVFTLLVAKIRQLPSMDVTIKRALLDRVNQSFTSVLDADYSQYEYAGIPAVPSPQGDEDSEGIVERLLFLKNTIATGEQLRTKYVVRTMALYLSTGRTKAITLLRVKALRSNPSIALQFIFAEMMYYRSQRLFELVIITFYQHFYLTGVPRDEILVRLRAWNVLEGGEGIKEQWEDKYAKHGKLWPTPYHCSLVWHSLVGLNETREGLEALYVKFYQYAEGQSAEDPAQLESLGVTEPPLPPPPSWTHRVDDSSFVPFIRALNVRFGPTRGARVLSDMMKLGIPPTIYVFTELAGRYAKLGDVTRAFLILDRLEAANMMKPASTPDEMKSALASADAQDDSEATENAPAPAQSSIDFPAPNIVLLTSMLRGFVDSKSLDGAARLVERIHSKLSEEDVMDDQLQAALSTYEELQAHAEIQRANPGVRDDLFHLKIMPGSIQASTSTQHHHDTKPLAQQTLPEPTQEGILRSA</sequence>
<evidence type="ECO:0000313" key="1">
    <source>
        <dbReference type="EMBL" id="KAG9221635.1"/>
    </source>
</evidence>
<comment type="caution">
    <text evidence="1">The sequence shown here is derived from an EMBL/GenBank/DDBJ whole genome shotgun (WGS) entry which is preliminary data.</text>
</comment>
<dbReference type="Proteomes" id="UP000824881">
    <property type="component" value="Unassembled WGS sequence"/>
</dbReference>
<keyword evidence="2" id="KW-1185">Reference proteome</keyword>
<proteinExistence type="predicted"/>